<reference evidence="2 3" key="1">
    <citation type="journal article" date="2017" name="Genome Biol.">
        <title>New reference genome sequences of hot pepper reveal the massive evolution of plant disease-resistance genes by retroduplication.</title>
        <authorList>
            <person name="Kim S."/>
            <person name="Park J."/>
            <person name="Yeom S.I."/>
            <person name="Kim Y.M."/>
            <person name="Seo E."/>
            <person name="Kim K.T."/>
            <person name="Kim M.S."/>
            <person name="Lee J.M."/>
            <person name="Cheong K."/>
            <person name="Shin H.S."/>
            <person name="Kim S.B."/>
            <person name="Han K."/>
            <person name="Lee J."/>
            <person name="Park M."/>
            <person name="Lee H.A."/>
            <person name="Lee H.Y."/>
            <person name="Lee Y."/>
            <person name="Oh S."/>
            <person name="Lee J.H."/>
            <person name="Choi E."/>
            <person name="Choi E."/>
            <person name="Lee S.E."/>
            <person name="Jeon J."/>
            <person name="Kim H."/>
            <person name="Choi G."/>
            <person name="Song H."/>
            <person name="Lee J."/>
            <person name="Lee S.C."/>
            <person name="Kwon J.K."/>
            <person name="Lee H.Y."/>
            <person name="Koo N."/>
            <person name="Hong Y."/>
            <person name="Kim R.W."/>
            <person name="Kang W.H."/>
            <person name="Huh J.H."/>
            <person name="Kang B.C."/>
            <person name="Yang T.J."/>
            <person name="Lee Y.H."/>
            <person name="Bennetzen J.L."/>
            <person name="Choi D."/>
        </authorList>
    </citation>
    <scope>NUCLEOTIDE SEQUENCE [LARGE SCALE GENOMIC DNA]</scope>
    <source>
        <strain evidence="3">cv. PBC81</strain>
    </source>
</reference>
<evidence type="ECO:0000313" key="2">
    <source>
        <dbReference type="EMBL" id="PHT38754.1"/>
    </source>
</evidence>
<dbReference type="AlphaFoldDB" id="A0A2G2W0J7"/>
<feature type="compositionally biased region" description="Basic and acidic residues" evidence="1">
    <location>
        <begin position="192"/>
        <end position="203"/>
    </location>
</feature>
<gene>
    <name evidence="2" type="ORF">CQW23_22327</name>
</gene>
<name>A0A2G2W0J7_CAPBA</name>
<dbReference type="PANTHER" id="PTHR31343">
    <property type="entry name" value="T15D22.8"/>
    <property type="match status" value="1"/>
</dbReference>
<keyword evidence="3" id="KW-1185">Reference proteome</keyword>
<feature type="compositionally biased region" description="Low complexity" evidence="1">
    <location>
        <begin position="27"/>
        <end position="47"/>
    </location>
</feature>
<dbReference type="STRING" id="33114.A0A2G2W0J7"/>
<dbReference type="EMBL" id="MLFT02000009">
    <property type="protein sequence ID" value="PHT38754.1"/>
    <property type="molecule type" value="Genomic_DNA"/>
</dbReference>
<evidence type="ECO:0008006" key="4">
    <source>
        <dbReference type="Google" id="ProtNLM"/>
    </source>
</evidence>
<evidence type="ECO:0000256" key="1">
    <source>
        <dbReference type="SAM" id="MobiDB-lite"/>
    </source>
</evidence>
<feature type="compositionally biased region" description="Polar residues" evidence="1">
    <location>
        <begin position="1"/>
        <end position="12"/>
    </location>
</feature>
<feature type="region of interest" description="Disordered" evidence="1">
    <location>
        <begin position="1"/>
        <end position="47"/>
    </location>
</feature>
<dbReference type="PANTHER" id="PTHR31343:SF64">
    <property type="match status" value="1"/>
</dbReference>
<accession>A0A2G2W0J7</accession>
<feature type="region of interest" description="Disordered" evidence="1">
    <location>
        <begin position="184"/>
        <end position="215"/>
    </location>
</feature>
<dbReference type="Pfam" id="PF05623">
    <property type="entry name" value="DUF789"/>
    <property type="match status" value="1"/>
</dbReference>
<dbReference type="InterPro" id="IPR008507">
    <property type="entry name" value="DUF789"/>
</dbReference>
<protein>
    <recommendedName>
        <fullName evidence="4">DUF789 domain-containing protein</fullName>
    </recommendedName>
</protein>
<dbReference type="OrthoDB" id="1716402at2759"/>
<sequence>MSGSGSFAVSRSHSGDRFYNPPAMRRQQQQQLQKQQQQQQQQQQQKQRGVVVKAEAAAVAAEVGNRTDLDDVTSTLSKMPSVSSVAASASVPRPPPLNITNLDRLMESVTPFVPAQHFSEVNVRGRRTREAEPTVYYCLGDLWEAFSEWSVYGVGVPILLNGKDSIVQYYVPFLSGIQLYVDPSKPSSRVRRPGEEGDADSSRETSSGGSSDCEVERRSISSSDGLWNQHSLVNLNVQRLDRLSLSDKAVTGPSSDEAEISKSLGQLMFEYLEHEQPHNRRPLADKIAVLASQFPELKKCRSSDLLPSSWISVAWYPIYRIPMGPTLRDLDASFLTFHSLSTQSRALSAVQPRYHGATGRKVLGNVNACSRISLPVFGLAAYKLKSSILSPCGPHESEQENSLLQAADSWLRRLHVILPDYQFFRLHYSPWK</sequence>
<reference evidence="3" key="2">
    <citation type="journal article" date="2017" name="J. Anim. Genet.">
        <title>Multiple reference genome sequences of hot pepper reveal the massive evolution of plant disease resistance genes by retroduplication.</title>
        <authorList>
            <person name="Kim S."/>
            <person name="Park J."/>
            <person name="Yeom S.-I."/>
            <person name="Kim Y.-M."/>
            <person name="Seo E."/>
            <person name="Kim K.-T."/>
            <person name="Kim M.-S."/>
            <person name="Lee J.M."/>
            <person name="Cheong K."/>
            <person name="Shin H.-S."/>
            <person name="Kim S.-B."/>
            <person name="Han K."/>
            <person name="Lee J."/>
            <person name="Park M."/>
            <person name="Lee H.-A."/>
            <person name="Lee H.-Y."/>
            <person name="Lee Y."/>
            <person name="Oh S."/>
            <person name="Lee J.H."/>
            <person name="Choi E."/>
            <person name="Choi E."/>
            <person name="Lee S.E."/>
            <person name="Jeon J."/>
            <person name="Kim H."/>
            <person name="Choi G."/>
            <person name="Song H."/>
            <person name="Lee J."/>
            <person name="Lee S.-C."/>
            <person name="Kwon J.-K."/>
            <person name="Lee H.-Y."/>
            <person name="Koo N."/>
            <person name="Hong Y."/>
            <person name="Kim R.W."/>
            <person name="Kang W.-H."/>
            <person name="Huh J.H."/>
            <person name="Kang B.-C."/>
            <person name="Yang T.-J."/>
            <person name="Lee Y.-H."/>
            <person name="Bennetzen J.L."/>
            <person name="Choi D."/>
        </authorList>
    </citation>
    <scope>NUCLEOTIDE SEQUENCE [LARGE SCALE GENOMIC DNA]</scope>
    <source>
        <strain evidence="3">cv. PBC81</strain>
    </source>
</reference>
<dbReference type="Proteomes" id="UP000224567">
    <property type="component" value="Unassembled WGS sequence"/>
</dbReference>
<organism evidence="2 3">
    <name type="scientific">Capsicum baccatum</name>
    <name type="common">Peruvian pepper</name>
    <dbReference type="NCBI Taxonomy" id="33114"/>
    <lineage>
        <taxon>Eukaryota</taxon>
        <taxon>Viridiplantae</taxon>
        <taxon>Streptophyta</taxon>
        <taxon>Embryophyta</taxon>
        <taxon>Tracheophyta</taxon>
        <taxon>Spermatophyta</taxon>
        <taxon>Magnoliopsida</taxon>
        <taxon>eudicotyledons</taxon>
        <taxon>Gunneridae</taxon>
        <taxon>Pentapetalae</taxon>
        <taxon>asterids</taxon>
        <taxon>lamiids</taxon>
        <taxon>Solanales</taxon>
        <taxon>Solanaceae</taxon>
        <taxon>Solanoideae</taxon>
        <taxon>Capsiceae</taxon>
        <taxon>Capsicum</taxon>
    </lineage>
</organism>
<proteinExistence type="predicted"/>
<comment type="caution">
    <text evidence="2">The sequence shown here is derived from an EMBL/GenBank/DDBJ whole genome shotgun (WGS) entry which is preliminary data.</text>
</comment>
<evidence type="ECO:0000313" key="3">
    <source>
        <dbReference type="Proteomes" id="UP000224567"/>
    </source>
</evidence>